<dbReference type="InterPro" id="IPR051465">
    <property type="entry name" value="Cell_Envelope_Struct_Comp"/>
</dbReference>
<organism evidence="2 3">
    <name type="scientific">Paenibacillus wynnii</name>
    <dbReference type="NCBI Taxonomy" id="268407"/>
    <lineage>
        <taxon>Bacteria</taxon>
        <taxon>Bacillati</taxon>
        <taxon>Bacillota</taxon>
        <taxon>Bacilli</taxon>
        <taxon>Bacillales</taxon>
        <taxon>Paenibacillaceae</taxon>
        <taxon>Paenibacillus</taxon>
    </lineage>
</organism>
<feature type="domain" description="SLH" evidence="1">
    <location>
        <begin position="35"/>
        <end position="93"/>
    </location>
</feature>
<dbReference type="eggNOG" id="COG1657">
    <property type="taxonomic scope" value="Bacteria"/>
</dbReference>
<feature type="domain" description="SLH" evidence="1">
    <location>
        <begin position="94"/>
        <end position="157"/>
    </location>
</feature>
<dbReference type="InterPro" id="IPR001119">
    <property type="entry name" value="SLH_dom"/>
</dbReference>
<dbReference type="Proteomes" id="UP000029734">
    <property type="component" value="Unassembled WGS sequence"/>
</dbReference>
<dbReference type="PANTHER" id="PTHR43308">
    <property type="entry name" value="OUTER MEMBRANE PROTEIN ALPHA-RELATED"/>
    <property type="match status" value="1"/>
</dbReference>
<protein>
    <recommendedName>
        <fullName evidence="1">SLH domain-containing protein</fullName>
    </recommendedName>
</protein>
<evidence type="ECO:0000313" key="3">
    <source>
        <dbReference type="Proteomes" id="UP000029734"/>
    </source>
</evidence>
<gene>
    <name evidence="2" type="ORF">PWYN_08660</name>
</gene>
<proteinExistence type="predicted"/>
<accession>A0A098MBJ4</accession>
<comment type="caution">
    <text evidence="2">The sequence shown here is derived from an EMBL/GenBank/DDBJ whole genome shotgun (WGS) entry which is preliminary data.</text>
</comment>
<dbReference type="Pfam" id="PF00395">
    <property type="entry name" value="SLH"/>
    <property type="match status" value="2"/>
</dbReference>
<keyword evidence="3" id="KW-1185">Reference proteome</keyword>
<dbReference type="PROSITE" id="PS51272">
    <property type="entry name" value="SLH"/>
    <property type="match status" value="2"/>
</dbReference>
<dbReference type="AlphaFoldDB" id="A0A098MBJ4"/>
<dbReference type="OrthoDB" id="2506510at2"/>
<reference evidence="2 3" key="1">
    <citation type="submission" date="2014-08" db="EMBL/GenBank/DDBJ databases">
        <authorList>
            <person name="den Bakker H.C."/>
        </authorList>
    </citation>
    <scope>NUCLEOTIDE SEQUENCE [LARGE SCALE GENOMIC DNA]</scope>
    <source>
        <strain evidence="2 3">DSM 18334</strain>
    </source>
</reference>
<sequence>MAETPAPTATPKSFYNEKVNIDVIKALVEKANSAPEVVFKDVPKDSPTAKTIELAARLGIVKGHADGSFKPNQSISRAEIVYMLSKVMNTSSASNPTKFNDIAGSWAEDAIHRLSDNGIINGAGDGSFNPNAKATRSESLLMILRLLNVSLGHSLDID</sequence>
<evidence type="ECO:0000313" key="2">
    <source>
        <dbReference type="EMBL" id="KGE19401.1"/>
    </source>
</evidence>
<dbReference type="STRING" id="268407.PWYN_08660"/>
<dbReference type="RefSeq" id="WP_036650321.1">
    <property type="nucleotide sequence ID" value="NZ_JQCR01000002.1"/>
</dbReference>
<reference evidence="2 3" key="2">
    <citation type="submission" date="2014-10" db="EMBL/GenBank/DDBJ databases">
        <title>Comparative genomics of the Paenibacillus odorifer group.</title>
        <authorList>
            <person name="Tsai Y.-C."/>
            <person name="Martin N."/>
            <person name="Korlach J."/>
            <person name="Wiedmann M."/>
        </authorList>
    </citation>
    <scope>NUCLEOTIDE SEQUENCE [LARGE SCALE GENOMIC DNA]</scope>
    <source>
        <strain evidence="2 3">DSM 18334</strain>
    </source>
</reference>
<dbReference type="EMBL" id="JQCR01000002">
    <property type="protein sequence ID" value="KGE19401.1"/>
    <property type="molecule type" value="Genomic_DNA"/>
</dbReference>
<name>A0A098MBJ4_9BACL</name>
<evidence type="ECO:0000259" key="1">
    <source>
        <dbReference type="PROSITE" id="PS51272"/>
    </source>
</evidence>